<evidence type="ECO:0000313" key="3">
    <source>
        <dbReference type="Proteomes" id="UP001143463"/>
    </source>
</evidence>
<keyword evidence="3" id="KW-1185">Reference proteome</keyword>
<dbReference type="EMBL" id="BSFQ01000024">
    <property type="protein sequence ID" value="GLL13709.1"/>
    <property type="molecule type" value="Genomic_DNA"/>
</dbReference>
<organism evidence="2 3">
    <name type="scientific">Pseudonocardia halophobica</name>
    <dbReference type="NCBI Taxonomy" id="29401"/>
    <lineage>
        <taxon>Bacteria</taxon>
        <taxon>Bacillati</taxon>
        <taxon>Actinomycetota</taxon>
        <taxon>Actinomycetes</taxon>
        <taxon>Pseudonocardiales</taxon>
        <taxon>Pseudonocardiaceae</taxon>
        <taxon>Pseudonocardia</taxon>
    </lineage>
</organism>
<reference evidence="2" key="1">
    <citation type="journal article" date="2014" name="Int. J. Syst. Evol. Microbiol.">
        <title>Complete genome sequence of Corynebacterium casei LMG S-19264T (=DSM 44701T), isolated from a smear-ripened cheese.</title>
        <authorList>
            <consortium name="US DOE Joint Genome Institute (JGI-PGF)"/>
            <person name="Walter F."/>
            <person name="Albersmeier A."/>
            <person name="Kalinowski J."/>
            <person name="Ruckert C."/>
        </authorList>
    </citation>
    <scope>NUCLEOTIDE SEQUENCE</scope>
    <source>
        <strain evidence="2">VKM Ac-1069</strain>
    </source>
</reference>
<feature type="region of interest" description="Disordered" evidence="1">
    <location>
        <begin position="79"/>
        <end position="118"/>
    </location>
</feature>
<dbReference type="InterPro" id="IPR011195">
    <property type="entry name" value="UCP010256"/>
</dbReference>
<gene>
    <name evidence="2" type="ORF">GCM10017577_48530</name>
</gene>
<proteinExistence type="predicted"/>
<reference evidence="2" key="2">
    <citation type="submission" date="2023-01" db="EMBL/GenBank/DDBJ databases">
        <authorList>
            <person name="Sun Q."/>
            <person name="Evtushenko L."/>
        </authorList>
    </citation>
    <scope>NUCLEOTIDE SEQUENCE</scope>
    <source>
        <strain evidence="2">VKM Ac-1069</strain>
    </source>
</reference>
<sequence length="513" mass="56815">MEASIHRFVRLLRIRGVRVSVSEAVDAMRCASQPGVLADKAVLKEALRVALVKDRRDEATFDEVFDLFFSLVKVGEPQTGHGHGHGHGDLSDEGTLDDFTFSEDPSETPQQGHEHGKPVDIRDYFDPEDLAQQYNLHQEANKIDLAAMTEEIVFSEDNQGQPLSEGNRVQIETDRLSGAGLPGDISTATGTKVDADLSVAEQEALLGWLTAAEEDVAGTEGTEDDAAALRRRLAGVLQNLPEAIKAHLERLLEIEQRIIDGGEGDGRVAEVDRAGETERMQLEDSLRRLAKTLHGALTHRRRVSPQGRIDSGRTMRRNMRFDGVPFTPVTVRRQEDKPRLVVLTDVSLSVRATARFTLHLVHGLQDLFGQVRSFAFVDEIAEITELFADHPVEHALGLVFGGDVIDVDANSNYGLAFGRFLEEHGSAVTRRSTVLILGDGRGNGNDPNMEAFVEITRRARETIWLTPEPRYSWGLGRCDLPDYAEYCDRVRVVRDLTGLEQTTNEMAGELIGR</sequence>
<evidence type="ECO:0000256" key="1">
    <source>
        <dbReference type="SAM" id="MobiDB-lite"/>
    </source>
</evidence>
<comment type="caution">
    <text evidence="2">The sequence shown here is derived from an EMBL/GenBank/DDBJ whole genome shotgun (WGS) entry which is preliminary data.</text>
</comment>
<name>A0A9W6NYB4_9PSEU</name>
<protein>
    <recommendedName>
        <fullName evidence="4">VWA domain-containing protein</fullName>
    </recommendedName>
</protein>
<feature type="compositionally biased region" description="Acidic residues" evidence="1">
    <location>
        <begin position="91"/>
        <end position="106"/>
    </location>
</feature>
<evidence type="ECO:0008006" key="4">
    <source>
        <dbReference type="Google" id="ProtNLM"/>
    </source>
</evidence>
<dbReference type="AlphaFoldDB" id="A0A9W6NYB4"/>
<dbReference type="Pfam" id="PF05762">
    <property type="entry name" value="VWA_CoxE"/>
    <property type="match status" value="1"/>
</dbReference>
<dbReference type="InterPro" id="IPR008912">
    <property type="entry name" value="Uncharacterised_CoxE"/>
</dbReference>
<dbReference type="Proteomes" id="UP001143463">
    <property type="component" value="Unassembled WGS sequence"/>
</dbReference>
<evidence type="ECO:0000313" key="2">
    <source>
        <dbReference type="EMBL" id="GLL13709.1"/>
    </source>
</evidence>
<dbReference type="PANTHER" id="PTHR39338:SF5">
    <property type="entry name" value="BLR6139 PROTEIN"/>
    <property type="match status" value="1"/>
</dbReference>
<dbReference type="PIRSF" id="PIRSF010256">
    <property type="entry name" value="CoxE_vWa"/>
    <property type="match status" value="1"/>
</dbReference>
<dbReference type="PANTHER" id="PTHR39338">
    <property type="entry name" value="BLL5662 PROTEIN-RELATED"/>
    <property type="match status" value="1"/>
</dbReference>
<dbReference type="RefSeq" id="WP_037048749.1">
    <property type="nucleotide sequence ID" value="NZ_BAAAUZ010000041.1"/>
</dbReference>
<accession>A0A9W6NYB4</accession>